<protein>
    <submittedName>
        <fullName evidence="3">Diuretic hormone 41 isoform X3</fullName>
    </submittedName>
</protein>
<dbReference type="GeneID" id="113522859"/>
<proteinExistence type="predicted"/>
<keyword evidence="2" id="KW-1185">Reference proteome</keyword>
<keyword evidence="1" id="KW-0732">Signal</keyword>
<accession>A0ABM3MR67</accession>
<evidence type="ECO:0000256" key="1">
    <source>
        <dbReference type="SAM" id="SignalP"/>
    </source>
</evidence>
<feature type="signal peptide" evidence="1">
    <location>
        <begin position="1"/>
        <end position="18"/>
    </location>
</feature>
<organism evidence="2 3">
    <name type="scientific">Galleria mellonella</name>
    <name type="common">Greater wax moth</name>
    <dbReference type="NCBI Taxonomy" id="7137"/>
    <lineage>
        <taxon>Eukaryota</taxon>
        <taxon>Metazoa</taxon>
        <taxon>Ecdysozoa</taxon>
        <taxon>Arthropoda</taxon>
        <taxon>Hexapoda</taxon>
        <taxon>Insecta</taxon>
        <taxon>Pterygota</taxon>
        <taxon>Neoptera</taxon>
        <taxon>Endopterygota</taxon>
        <taxon>Lepidoptera</taxon>
        <taxon>Glossata</taxon>
        <taxon>Ditrysia</taxon>
        <taxon>Pyraloidea</taxon>
        <taxon>Pyralidae</taxon>
        <taxon>Galleriinae</taxon>
        <taxon>Galleria</taxon>
    </lineage>
</organism>
<dbReference type="Proteomes" id="UP001652740">
    <property type="component" value="Unplaced"/>
</dbReference>
<feature type="chain" id="PRO_5047359219" evidence="1">
    <location>
        <begin position="19"/>
        <end position="133"/>
    </location>
</feature>
<evidence type="ECO:0000313" key="2">
    <source>
        <dbReference type="Proteomes" id="UP001652740"/>
    </source>
</evidence>
<name>A0ABM3MR67_GALME</name>
<dbReference type="RefSeq" id="XP_052753853.1">
    <property type="nucleotide sequence ID" value="XM_052897893.1"/>
</dbReference>
<gene>
    <name evidence="3" type="primary">LOC113522859</name>
</gene>
<reference evidence="3" key="1">
    <citation type="submission" date="2025-08" db="UniProtKB">
        <authorList>
            <consortium name="RefSeq"/>
        </authorList>
    </citation>
    <scope>IDENTIFICATION</scope>
    <source>
        <tissue evidence="3">Whole larvae</tissue>
    </source>
</reference>
<evidence type="ECO:0000313" key="3">
    <source>
        <dbReference type="RefSeq" id="XP_052753853.1"/>
    </source>
</evidence>
<sequence length="133" mass="14586">MMWWALWCAVVVAGGVSAAAAPAPDSLSPLTPLDLVQIDPPAPDDEGVSYAMPAVGGRYAGAPWLYLLTEMPHESQVASNNVRLTRQRRDFSVNPPVDVLQRGVYNSLVERLVQNNRNFLNRVGKRGETLDKN</sequence>